<keyword evidence="2" id="KW-1185">Reference proteome</keyword>
<evidence type="ECO:0000313" key="3">
    <source>
        <dbReference type="RefSeq" id="XP_029649346.2"/>
    </source>
</evidence>
<feature type="compositionally biased region" description="Polar residues" evidence="1">
    <location>
        <begin position="1"/>
        <end position="13"/>
    </location>
</feature>
<evidence type="ECO:0000256" key="1">
    <source>
        <dbReference type="SAM" id="MobiDB-lite"/>
    </source>
</evidence>
<dbReference type="Pfam" id="PF07004">
    <property type="entry name" value="SHIPPO-rpt"/>
    <property type="match status" value="4"/>
</dbReference>
<dbReference type="AlphaFoldDB" id="A0A6P7TJS0"/>
<dbReference type="Proteomes" id="UP000515154">
    <property type="component" value="Linkage group LG21"/>
</dbReference>
<dbReference type="PANTHER" id="PTHR21580:SF28">
    <property type="entry name" value="BOREALIN N-TERMINAL DOMAIN-CONTAINING PROTEIN-RELATED"/>
    <property type="match status" value="1"/>
</dbReference>
<dbReference type="InterPro" id="IPR010736">
    <property type="entry name" value="SHIPPO-rpt"/>
</dbReference>
<reference evidence="3" key="1">
    <citation type="submission" date="2025-08" db="UniProtKB">
        <authorList>
            <consortium name="RefSeq"/>
        </authorList>
    </citation>
    <scope>IDENTIFICATION</scope>
</reference>
<dbReference type="InterPro" id="IPR051291">
    <property type="entry name" value="CIMAP"/>
</dbReference>
<dbReference type="KEGG" id="osn:115223048"/>
<accession>A0A6P7TJS0</accession>
<organism evidence="2 3">
    <name type="scientific">Octopus sinensis</name>
    <name type="common">East Asian common octopus</name>
    <dbReference type="NCBI Taxonomy" id="2607531"/>
    <lineage>
        <taxon>Eukaryota</taxon>
        <taxon>Metazoa</taxon>
        <taxon>Spiralia</taxon>
        <taxon>Lophotrochozoa</taxon>
        <taxon>Mollusca</taxon>
        <taxon>Cephalopoda</taxon>
        <taxon>Coleoidea</taxon>
        <taxon>Octopodiformes</taxon>
        <taxon>Octopoda</taxon>
        <taxon>Incirrata</taxon>
        <taxon>Octopodidae</taxon>
        <taxon>Octopus</taxon>
    </lineage>
</organism>
<gene>
    <name evidence="3" type="primary">LOC115223048</name>
</gene>
<dbReference type="GO" id="GO:0005856">
    <property type="term" value="C:cytoskeleton"/>
    <property type="evidence" value="ECO:0007669"/>
    <property type="project" value="TreeGrafter"/>
</dbReference>
<dbReference type="RefSeq" id="XP_029649346.2">
    <property type="nucleotide sequence ID" value="XM_029793486.2"/>
</dbReference>
<feature type="region of interest" description="Disordered" evidence="1">
    <location>
        <begin position="1"/>
        <end position="22"/>
    </location>
</feature>
<sequence>MTGKRQNNRSQMSLKKKTDEKKSKAYEIFAKFVGPAPNNYRLPSTVGTDYHDATKPRAPSYSIGKHTFKFVDQSPGPIYGYSSQLSNFGISSVPTVTITGRTKKPYLWEGILDNPAPGTYCGPKVRVLRERTAPAFSFTSRPKSSKDTVPSPCAYSLPGILGEQPINISNVPAYSINKRLNYNSYAYDFAKTPGPAKYGSVPLHSSHKQPPLFSLRSRTAIPKYKMDNPGPGTYNIQLSKPFGNSTPKYSMGIKHSPYLMQTFMDVLD</sequence>
<protein>
    <submittedName>
        <fullName evidence="3">Outer dense fiber protein 3-like</fullName>
    </submittedName>
</protein>
<evidence type="ECO:0000313" key="2">
    <source>
        <dbReference type="Proteomes" id="UP000515154"/>
    </source>
</evidence>
<dbReference type="PANTHER" id="PTHR21580">
    <property type="entry name" value="SHIPPO-1-RELATED"/>
    <property type="match status" value="1"/>
</dbReference>
<proteinExistence type="predicted"/>
<name>A0A6P7TJS0_9MOLL</name>